<organism evidence="2">
    <name type="scientific">Psorophora albipes</name>
    <dbReference type="NCBI Taxonomy" id="869069"/>
    <lineage>
        <taxon>Eukaryota</taxon>
        <taxon>Metazoa</taxon>
        <taxon>Ecdysozoa</taxon>
        <taxon>Arthropoda</taxon>
        <taxon>Hexapoda</taxon>
        <taxon>Insecta</taxon>
        <taxon>Pterygota</taxon>
        <taxon>Neoptera</taxon>
        <taxon>Endopterygota</taxon>
        <taxon>Diptera</taxon>
        <taxon>Nematocera</taxon>
        <taxon>Culicoidea</taxon>
        <taxon>Culicidae</taxon>
        <taxon>Culicinae</taxon>
        <taxon>Aedini</taxon>
        <taxon>Psorophora</taxon>
    </lineage>
</organism>
<feature type="chain" id="PRO_5004587190" evidence="1">
    <location>
        <begin position="22"/>
        <end position="81"/>
    </location>
</feature>
<dbReference type="AlphaFoldDB" id="T1E3G0"/>
<keyword evidence="1" id="KW-0732">Signal</keyword>
<dbReference type="EMBL" id="GALA01000385">
    <property type="protein sequence ID" value="JAA94467.1"/>
    <property type="molecule type" value="mRNA"/>
</dbReference>
<proteinExistence type="evidence at transcript level"/>
<protein>
    <submittedName>
        <fullName evidence="2">Putative 7.8-9.7 kDa secreted peptide</fullName>
    </submittedName>
</protein>
<name>T1E3G0_9DIPT</name>
<accession>T1E3G0</accession>
<reference evidence="2" key="1">
    <citation type="journal article" date="2013" name="BMC Genomics">
        <title>A deep insight into the sialotranscriptome of the mosquito, Psorophora albipes.</title>
        <authorList>
            <person name="Chagas A.C."/>
            <person name="Calvo E."/>
            <person name="Rios-Velasquez C.M."/>
            <person name="Pessoa F.A."/>
            <person name="Medeiros J.F."/>
            <person name="Ribeiro J.M."/>
        </authorList>
    </citation>
    <scope>NUCLEOTIDE SEQUENCE</scope>
</reference>
<evidence type="ECO:0000256" key="1">
    <source>
        <dbReference type="SAM" id="SignalP"/>
    </source>
</evidence>
<sequence length="81" mass="9185">MMKLLSTYSILLAVLIGTAYCERCNVDYVDCFIMTGERLARSYDGRHYRGYCECVHGIPQYTLCGDGKIFSRQSASCVNRP</sequence>
<evidence type="ECO:0000313" key="2">
    <source>
        <dbReference type="EMBL" id="JAA94467.1"/>
    </source>
</evidence>
<feature type="signal peptide" evidence="1">
    <location>
        <begin position="1"/>
        <end position="21"/>
    </location>
</feature>